<dbReference type="AlphaFoldDB" id="A0A2V1H1R2"/>
<dbReference type="InterPro" id="IPR002805">
    <property type="entry name" value="Nict_dMeBzImd_PRibTrfase_arc"/>
</dbReference>
<proteinExistence type="predicted"/>
<dbReference type="OrthoDB" id="5810146at2"/>
<dbReference type="GO" id="GO:0008939">
    <property type="term" value="F:nicotinate-nucleotide-dimethylbenzimidazole phosphoribosyltransferase activity"/>
    <property type="evidence" value="ECO:0007669"/>
    <property type="project" value="InterPro"/>
</dbReference>
<keyword evidence="2" id="KW-1185">Reference proteome</keyword>
<dbReference type="Gene3D" id="3.40.50.10210">
    <property type="match status" value="1"/>
</dbReference>
<dbReference type="SUPFAM" id="SSF52733">
    <property type="entry name" value="Nicotinate mononucleotide:5,6-dimethylbenzimidazole phosphoribosyltransferase (CobT)"/>
    <property type="match status" value="1"/>
</dbReference>
<evidence type="ECO:0000313" key="1">
    <source>
        <dbReference type="EMBL" id="PVZ70372.1"/>
    </source>
</evidence>
<dbReference type="RefSeq" id="WP_116686444.1">
    <property type="nucleotide sequence ID" value="NZ_CAWNYD010000002.1"/>
</dbReference>
<evidence type="ECO:0000313" key="2">
    <source>
        <dbReference type="Proteomes" id="UP000244906"/>
    </source>
</evidence>
<protein>
    <submittedName>
        <fullName evidence="1">Uncharacterized protein</fullName>
    </submittedName>
</protein>
<dbReference type="InterPro" id="IPR036087">
    <property type="entry name" value="Nict_dMeBzImd_PRibTrfase_sf"/>
</dbReference>
<gene>
    <name evidence="1" type="ORF">DC094_07195</name>
</gene>
<reference evidence="1 2" key="1">
    <citation type="submission" date="2018-04" db="EMBL/GenBank/DDBJ databases">
        <title>Thalassorhabdus spongiae gen. nov., sp. nov., isolated from a marine sponge in South-West Iceland.</title>
        <authorList>
            <person name="Knobloch S."/>
            <person name="Daussin A."/>
            <person name="Johannsson R."/>
            <person name="Marteinsson V.T."/>
        </authorList>
    </citation>
    <scope>NUCLEOTIDE SEQUENCE [LARGE SCALE GENOMIC DNA]</scope>
    <source>
        <strain evidence="1 2">Hp12</strain>
    </source>
</reference>
<accession>A0A2V1H1R2</accession>
<name>A0A2V1H1R2_9GAMM</name>
<comment type="caution">
    <text evidence="1">The sequence shown here is derived from an EMBL/GenBank/DDBJ whole genome shotgun (WGS) entry which is preliminary data.</text>
</comment>
<organism evidence="1 2">
    <name type="scientific">Pelagibaculum spongiae</name>
    <dbReference type="NCBI Taxonomy" id="2080658"/>
    <lineage>
        <taxon>Bacteria</taxon>
        <taxon>Pseudomonadati</taxon>
        <taxon>Pseudomonadota</taxon>
        <taxon>Gammaproteobacteria</taxon>
        <taxon>Oceanospirillales</taxon>
        <taxon>Pelagibaculum</taxon>
    </lineage>
</organism>
<sequence>MNLASEKPAICFSMINCAATELPQLHLLSDAGAGVGLMDMTPALDAEIIASGYHLTEIPGITAQPFLSSGAVSPAVLVHGLLKAFQQRGHLVQMKVYSFALDHLPQIADYQLDGYQHWFCQSENIEDFVQTLLLKELRQEADQQSISIVGECGVGGTTFSTLWLNLLFNQQFPPVGSTAKAEKLQRKLALINQLQQQFVTENSSLTSTDQLLSSSNYHDHFQRVVLAMAKNLADFPLSFEPLKHKAILAGGLMYLAPILAALKLNEISKEALVDQLEQWTTRWIYQGVDSHLSIEKDIQPSLAVKTHQTNFSLSRHQSIRLYEQGQVVEGCGLGGCLVLAEQLGMTEAEIIQVLDNTVDQWQKQFC</sequence>
<dbReference type="PANTHER" id="PTHR38811:SF1">
    <property type="entry name" value="UPF0284 PROTEIN SLL1500"/>
    <property type="match status" value="1"/>
</dbReference>
<dbReference type="Proteomes" id="UP000244906">
    <property type="component" value="Unassembled WGS sequence"/>
</dbReference>
<dbReference type="EMBL" id="QDDL01000002">
    <property type="protein sequence ID" value="PVZ70372.1"/>
    <property type="molecule type" value="Genomic_DNA"/>
</dbReference>
<dbReference type="PANTHER" id="PTHR38811">
    <property type="match status" value="1"/>
</dbReference>